<dbReference type="PROSITE" id="PS51219">
    <property type="entry name" value="DPCK"/>
    <property type="match status" value="1"/>
</dbReference>
<comment type="subcellular location">
    <subcellularLocation>
        <location evidence="5">Cytoplasm</location>
    </subcellularLocation>
</comment>
<evidence type="ECO:0000256" key="5">
    <source>
        <dbReference type="HAMAP-Rule" id="MF_00376"/>
    </source>
</evidence>
<dbReference type="Proteomes" id="UP000179797">
    <property type="component" value="Unassembled WGS sequence"/>
</dbReference>
<dbReference type="NCBIfam" id="TIGR00152">
    <property type="entry name" value="dephospho-CoA kinase"/>
    <property type="match status" value="1"/>
</dbReference>
<proteinExistence type="inferred from homology"/>
<evidence type="ECO:0000256" key="3">
    <source>
        <dbReference type="ARBA" id="ARBA00022840"/>
    </source>
</evidence>
<keyword evidence="3 5" id="KW-0067">ATP-binding</keyword>
<comment type="similarity">
    <text evidence="1 5">Belongs to the CoaE family.</text>
</comment>
<feature type="binding site" evidence="5">
    <location>
        <begin position="12"/>
        <end position="17"/>
    </location>
    <ligand>
        <name>ATP</name>
        <dbReference type="ChEBI" id="CHEBI:30616"/>
    </ligand>
</feature>
<keyword evidence="2 5" id="KW-0547">Nucleotide-binding</keyword>
<dbReference type="Pfam" id="PF01121">
    <property type="entry name" value="CoaE"/>
    <property type="match status" value="1"/>
</dbReference>
<accession>A0A1S1Z1V8</accession>
<comment type="caution">
    <text evidence="7">The sequence shown here is derived from an EMBL/GenBank/DDBJ whole genome shotgun (WGS) entry which is preliminary data.</text>
</comment>
<protein>
    <recommendedName>
        <fullName evidence="5 6">Dephospho-CoA kinase</fullName>
        <ecNumber evidence="5 6">2.7.1.24</ecNumber>
    </recommendedName>
    <alternativeName>
        <fullName evidence="5">Dephosphocoenzyme A kinase</fullName>
    </alternativeName>
</protein>
<evidence type="ECO:0000256" key="4">
    <source>
        <dbReference type="ARBA" id="ARBA00022993"/>
    </source>
</evidence>
<organism evidence="7 8">
    <name type="scientific">Flammeovirga pacifica</name>
    <dbReference type="NCBI Taxonomy" id="915059"/>
    <lineage>
        <taxon>Bacteria</taxon>
        <taxon>Pseudomonadati</taxon>
        <taxon>Bacteroidota</taxon>
        <taxon>Cytophagia</taxon>
        <taxon>Cytophagales</taxon>
        <taxon>Flammeovirgaceae</taxon>
        <taxon>Flammeovirga</taxon>
    </lineage>
</organism>
<keyword evidence="4 5" id="KW-0173">Coenzyme A biosynthesis</keyword>
<keyword evidence="8" id="KW-1185">Reference proteome</keyword>
<dbReference type="EC" id="2.7.1.24" evidence="5 6"/>
<dbReference type="AlphaFoldDB" id="A0A1S1Z1V8"/>
<dbReference type="GO" id="GO:0004140">
    <property type="term" value="F:dephospho-CoA kinase activity"/>
    <property type="evidence" value="ECO:0007669"/>
    <property type="project" value="UniProtKB-UniRule"/>
</dbReference>
<dbReference type="EMBL" id="JRYR02000001">
    <property type="protein sequence ID" value="OHX67258.1"/>
    <property type="molecule type" value="Genomic_DNA"/>
</dbReference>
<dbReference type="HAMAP" id="MF_00376">
    <property type="entry name" value="Dephospho_CoA_kinase"/>
    <property type="match status" value="1"/>
</dbReference>
<evidence type="ECO:0000256" key="1">
    <source>
        <dbReference type="ARBA" id="ARBA00009018"/>
    </source>
</evidence>
<dbReference type="GO" id="GO:0015937">
    <property type="term" value="P:coenzyme A biosynthetic process"/>
    <property type="evidence" value="ECO:0007669"/>
    <property type="project" value="UniProtKB-UniRule"/>
</dbReference>
<dbReference type="PANTHER" id="PTHR10695:SF46">
    <property type="entry name" value="BIFUNCTIONAL COENZYME A SYNTHASE-RELATED"/>
    <property type="match status" value="1"/>
</dbReference>
<evidence type="ECO:0000256" key="2">
    <source>
        <dbReference type="ARBA" id="ARBA00022741"/>
    </source>
</evidence>
<dbReference type="GO" id="GO:0005737">
    <property type="term" value="C:cytoplasm"/>
    <property type="evidence" value="ECO:0007669"/>
    <property type="project" value="UniProtKB-SubCell"/>
</dbReference>
<name>A0A1S1Z1V8_FLAPC</name>
<comment type="catalytic activity">
    <reaction evidence="5">
        <text>3'-dephospho-CoA + ATP = ADP + CoA + H(+)</text>
        <dbReference type="Rhea" id="RHEA:18245"/>
        <dbReference type="ChEBI" id="CHEBI:15378"/>
        <dbReference type="ChEBI" id="CHEBI:30616"/>
        <dbReference type="ChEBI" id="CHEBI:57287"/>
        <dbReference type="ChEBI" id="CHEBI:57328"/>
        <dbReference type="ChEBI" id="CHEBI:456216"/>
        <dbReference type="EC" id="2.7.1.24"/>
    </reaction>
</comment>
<dbReference type="STRING" id="915059.NH26_13350"/>
<keyword evidence="5" id="KW-0808">Transferase</keyword>
<dbReference type="SUPFAM" id="SSF52540">
    <property type="entry name" value="P-loop containing nucleoside triphosphate hydrolases"/>
    <property type="match status" value="1"/>
</dbReference>
<dbReference type="GO" id="GO:0005524">
    <property type="term" value="F:ATP binding"/>
    <property type="evidence" value="ECO:0007669"/>
    <property type="project" value="UniProtKB-UniRule"/>
</dbReference>
<sequence length="204" mass="23803">MIMQVGITGGIGAGKSYICRLFKVLGVPIYNADNSAKMLMVEDPEIIELVTTNFGKQSYFPNGMLNRKYLATQIFTDESKLQMMNEIVHPKVRKHYNDWVEIQLRKNDYIIKEAALMFTNDHYKELDKVIVVKAPYEDRIKRVLERDKRPKQQIEEIINKQRKEEELSVLGDYFVSNDDSKLIIPQVIELHRQFSEMNSLVSKS</sequence>
<keyword evidence="5" id="KW-0963">Cytoplasm</keyword>
<reference evidence="7 8" key="1">
    <citation type="journal article" date="2012" name="Int. J. Syst. Evol. Microbiol.">
        <title>Flammeovirga pacifica sp. nov., isolated from deep-sea sediment.</title>
        <authorList>
            <person name="Xu H."/>
            <person name="Fu Y."/>
            <person name="Yang N."/>
            <person name="Ding Z."/>
            <person name="Lai Q."/>
            <person name="Zeng R."/>
        </authorList>
    </citation>
    <scope>NUCLEOTIDE SEQUENCE [LARGE SCALE GENOMIC DNA]</scope>
    <source>
        <strain evidence="8">DSM 24597 / LMG 26175 / WPAGA1</strain>
    </source>
</reference>
<dbReference type="Gene3D" id="3.40.50.300">
    <property type="entry name" value="P-loop containing nucleotide triphosphate hydrolases"/>
    <property type="match status" value="1"/>
</dbReference>
<comment type="function">
    <text evidence="5">Catalyzes the phosphorylation of the 3'-hydroxyl group of dephosphocoenzyme A to form coenzyme A.</text>
</comment>
<dbReference type="UniPathway" id="UPA00241">
    <property type="reaction ID" value="UER00356"/>
</dbReference>
<gene>
    <name evidence="5" type="primary">coaE</name>
    <name evidence="7" type="ORF">NH26_13350</name>
</gene>
<keyword evidence="5 7" id="KW-0418">Kinase</keyword>
<dbReference type="InterPro" id="IPR001977">
    <property type="entry name" value="Depp_CoAkinase"/>
</dbReference>
<dbReference type="PANTHER" id="PTHR10695">
    <property type="entry name" value="DEPHOSPHO-COA KINASE-RELATED"/>
    <property type="match status" value="1"/>
</dbReference>
<evidence type="ECO:0000313" key="8">
    <source>
        <dbReference type="Proteomes" id="UP000179797"/>
    </source>
</evidence>
<comment type="pathway">
    <text evidence="5">Cofactor biosynthesis; coenzyme A biosynthesis; CoA from (R)-pantothenate: step 5/5.</text>
</comment>
<dbReference type="CDD" id="cd02022">
    <property type="entry name" value="DPCK"/>
    <property type="match status" value="1"/>
</dbReference>
<evidence type="ECO:0000313" key="7">
    <source>
        <dbReference type="EMBL" id="OHX67258.1"/>
    </source>
</evidence>
<evidence type="ECO:0000256" key="6">
    <source>
        <dbReference type="NCBIfam" id="TIGR00152"/>
    </source>
</evidence>
<dbReference type="InterPro" id="IPR027417">
    <property type="entry name" value="P-loop_NTPase"/>
</dbReference>